<evidence type="ECO:0000313" key="1">
    <source>
        <dbReference type="EMBL" id="MEJ8658154.1"/>
    </source>
</evidence>
<keyword evidence="1" id="KW-0012">Acyltransferase</keyword>
<protein>
    <submittedName>
        <fullName evidence="1">GNAT family N-acetyltransferase</fullName>
        <ecNumber evidence="1">2.3.1.-</ecNumber>
    </submittedName>
</protein>
<dbReference type="Proteomes" id="UP001375539">
    <property type="component" value="Unassembled WGS sequence"/>
</dbReference>
<comment type="caution">
    <text evidence="1">The sequence shown here is derived from an EMBL/GenBank/DDBJ whole genome shotgun (WGS) entry which is preliminary data.</text>
</comment>
<keyword evidence="2" id="KW-1185">Reference proteome</keyword>
<organism evidence="1 2">
    <name type="scientific">Streptomyces pratisoli</name>
    <dbReference type="NCBI Taxonomy" id="3139917"/>
    <lineage>
        <taxon>Bacteria</taxon>
        <taxon>Bacillati</taxon>
        <taxon>Actinomycetota</taxon>
        <taxon>Actinomycetes</taxon>
        <taxon>Kitasatosporales</taxon>
        <taxon>Streptomycetaceae</taxon>
        <taxon>Streptomyces</taxon>
    </lineage>
</organism>
<sequence length="298" mass="32381">MRPDDWHLTENVDDFLARAGEFLRSRPVLHTTWLTLTEKLRTLGVAAHGAGTPVFGRLERAGEVHATFLRFPARGLSVTSLTPEQADVLAAHLVALGHTVPYVTAEESTATAFAEAWQRHTGASPTLRVRLHLYRLGTLTPPDPVPAGGGRLLGEQDHEHLMRWCREFAADVGEDVSIDAASWSGTRFAEKRYTFWETPDGTPVSMAGVNPMVGGQVRVDPVYTPAHLRGRGYAGAVTVEVTRAALAAGAKEVVLYTNAANPTSNALYQRIGYVRVTDVAVYDFAYAAPAAGEDHDRQ</sequence>
<reference evidence="1" key="1">
    <citation type="submission" date="2024-03" db="EMBL/GenBank/DDBJ databases">
        <title>Novel Streptomyces species of biotechnological and ecological value are a feature of Machair soil.</title>
        <authorList>
            <person name="Prole J.R."/>
            <person name="Goodfellow M."/>
            <person name="Allenby N."/>
            <person name="Ward A.C."/>
        </authorList>
    </citation>
    <scope>NUCLEOTIDE SEQUENCE</scope>
    <source>
        <strain evidence="1">MS1.AVA.4</strain>
    </source>
</reference>
<gene>
    <name evidence="1" type="ORF">WKI58_16720</name>
</gene>
<dbReference type="EC" id="2.3.1.-" evidence="1"/>
<keyword evidence="1" id="KW-0808">Transferase</keyword>
<dbReference type="EMBL" id="JBBKAI010000002">
    <property type="protein sequence ID" value="MEJ8658154.1"/>
    <property type="molecule type" value="Genomic_DNA"/>
</dbReference>
<name>A0ACC6QIR7_9ACTN</name>
<proteinExistence type="predicted"/>
<accession>A0ACC6QIR7</accession>
<evidence type="ECO:0000313" key="2">
    <source>
        <dbReference type="Proteomes" id="UP001375539"/>
    </source>
</evidence>